<organism evidence="2 3">
    <name type="scientific">Ilex paraguariensis</name>
    <name type="common">yerba mate</name>
    <dbReference type="NCBI Taxonomy" id="185542"/>
    <lineage>
        <taxon>Eukaryota</taxon>
        <taxon>Viridiplantae</taxon>
        <taxon>Streptophyta</taxon>
        <taxon>Embryophyta</taxon>
        <taxon>Tracheophyta</taxon>
        <taxon>Spermatophyta</taxon>
        <taxon>Magnoliopsida</taxon>
        <taxon>eudicotyledons</taxon>
        <taxon>Gunneridae</taxon>
        <taxon>Pentapetalae</taxon>
        <taxon>asterids</taxon>
        <taxon>campanulids</taxon>
        <taxon>Aquifoliales</taxon>
        <taxon>Aquifoliaceae</taxon>
        <taxon>Ilex</taxon>
    </lineage>
</organism>
<keyword evidence="1" id="KW-0472">Membrane</keyword>
<evidence type="ECO:0000313" key="2">
    <source>
        <dbReference type="EMBL" id="CAK9150928.1"/>
    </source>
</evidence>
<protein>
    <submittedName>
        <fullName evidence="2">Uncharacterized protein</fullName>
    </submittedName>
</protein>
<evidence type="ECO:0000313" key="3">
    <source>
        <dbReference type="Proteomes" id="UP001642360"/>
    </source>
</evidence>
<dbReference type="Proteomes" id="UP001642360">
    <property type="component" value="Unassembled WGS sequence"/>
</dbReference>
<name>A0ABC8S7A9_9AQUA</name>
<dbReference type="EMBL" id="CAUOFW020002080">
    <property type="protein sequence ID" value="CAK9150928.1"/>
    <property type="molecule type" value="Genomic_DNA"/>
</dbReference>
<reference evidence="2 3" key="1">
    <citation type="submission" date="2024-02" db="EMBL/GenBank/DDBJ databases">
        <authorList>
            <person name="Vignale AGUSTIN F."/>
            <person name="Sosa J E."/>
            <person name="Modenutti C."/>
        </authorList>
    </citation>
    <scope>NUCLEOTIDE SEQUENCE [LARGE SCALE GENOMIC DNA]</scope>
</reference>
<keyword evidence="1" id="KW-0812">Transmembrane</keyword>
<accession>A0ABC8S7A9</accession>
<comment type="caution">
    <text evidence="2">The sequence shown here is derived from an EMBL/GenBank/DDBJ whole genome shotgun (WGS) entry which is preliminary data.</text>
</comment>
<feature type="transmembrane region" description="Helical" evidence="1">
    <location>
        <begin position="135"/>
        <end position="157"/>
    </location>
</feature>
<proteinExistence type="predicted"/>
<keyword evidence="1" id="KW-1133">Transmembrane helix</keyword>
<dbReference type="PANTHER" id="PTHR37383">
    <property type="entry name" value="OS01G0694200 PROTEIN"/>
    <property type="match status" value="1"/>
</dbReference>
<gene>
    <name evidence="2" type="ORF">ILEXP_LOCUS19082</name>
</gene>
<dbReference type="PANTHER" id="PTHR37383:SF1">
    <property type="entry name" value="OS01G0694200 PROTEIN"/>
    <property type="match status" value="1"/>
</dbReference>
<dbReference type="AlphaFoldDB" id="A0ABC8S7A9"/>
<evidence type="ECO:0000256" key="1">
    <source>
        <dbReference type="SAM" id="Phobius"/>
    </source>
</evidence>
<keyword evidence="3" id="KW-1185">Reference proteome</keyword>
<sequence>MVLLQASKLNLPLSSLSSPQITSILFDPPSLSLALKHSDSSFSLYPSFSPFSLSTPCLPSPQTHIPPPTSSATFLHLRNDNPNSPSRHLFLTSSPLSGGSAVLICFYMLQKNHNSFTKAKIICNHSDLKYDDKKFGVVFGVNHGVSIMLVGSINVFAMYSASNSKIWVFSVKIMDNEEDGVNMKLIKCALIDCTVPVFSISISFGFLVLGEVNGVRVFPLRPLVKGKVKKTRRVCKNFNVGLDTGEFDGQRLNLPNGVAREVNGSDEFDNNSKDCTNCGVVGRGTRSIAPEGTVEVSSNGHREKKIDKQGKFVRHVWIVLL</sequence>
<feature type="transmembrane region" description="Helical" evidence="1">
    <location>
        <begin position="88"/>
        <end position="109"/>
    </location>
</feature>